<dbReference type="PANTHER" id="PTHR10963">
    <property type="entry name" value="GLYCOSYL HYDROLASE-RELATED"/>
    <property type="match status" value="1"/>
</dbReference>
<organism evidence="7 8">
    <name type="scientific">Lucilia cuprina</name>
    <name type="common">Green bottle fly</name>
    <name type="synonym">Australian sheep blowfly</name>
    <dbReference type="NCBI Taxonomy" id="7375"/>
    <lineage>
        <taxon>Eukaryota</taxon>
        <taxon>Metazoa</taxon>
        <taxon>Ecdysozoa</taxon>
        <taxon>Arthropoda</taxon>
        <taxon>Hexapoda</taxon>
        <taxon>Insecta</taxon>
        <taxon>Pterygota</taxon>
        <taxon>Neoptera</taxon>
        <taxon>Endopterygota</taxon>
        <taxon>Diptera</taxon>
        <taxon>Brachycera</taxon>
        <taxon>Muscomorpha</taxon>
        <taxon>Oestroidea</taxon>
        <taxon>Calliphoridae</taxon>
        <taxon>Luciliinae</taxon>
        <taxon>Lucilia</taxon>
    </lineage>
</organism>
<evidence type="ECO:0000313" key="8">
    <source>
        <dbReference type="Proteomes" id="UP000037069"/>
    </source>
</evidence>
<dbReference type="SUPFAM" id="SSF49899">
    <property type="entry name" value="Concanavalin A-like lectins/glucanases"/>
    <property type="match status" value="1"/>
</dbReference>
<dbReference type="GO" id="GO:0004553">
    <property type="term" value="F:hydrolase activity, hydrolyzing O-glycosyl compounds"/>
    <property type="evidence" value="ECO:0007669"/>
    <property type="project" value="InterPro"/>
</dbReference>
<feature type="chain" id="PRO_5005535306" evidence="4">
    <location>
        <begin position="22"/>
        <end position="452"/>
    </location>
</feature>
<accession>A0A0L0BVC9</accession>
<comment type="caution">
    <text evidence="7">The sequence shown here is derived from an EMBL/GenBank/DDBJ whole genome shotgun (WGS) entry which is preliminary data.</text>
</comment>
<dbReference type="GO" id="GO:0045087">
    <property type="term" value="P:innate immune response"/>
    <property type="evidence" value="ECO:0007669"/>
    <property type="project" value="UniProtKB-KW"/>
</dbReference>
<dbReference type="Pfam" id="PF00722">
    <property type="entry name" value="Glyco_hydro_16"/>
    <property type="match status" value="1"/>
</dbReference>
<evidence type="ECO:0000259" key="6">
    <source>
        <dbReference type="PROSITE" id="PS51969"/>
    </source>
</evidence>
<dbReference type="GO" id="GO:0005975">
    <property type="term" value="P:carbohydrate metabolic process"/>
    <property type="evidence" value="ECO:0007669"/>
    <property type="project" value="InterPro"/>
</dbReference>
<dbReference type="InterPro" id="IPR013320">
    <property type="entry name" value="ConA-like_dom_sf"/>
</dbReference>
<evidence type="ECO:0000256" key="2">
    <source>
        <dbReference type="ARBA" id="ARBA00022588"/>
    </source>
</evidence>
<keyword evidence="8" id="KW-1185">Reference proteome</keyword>
<dbReference type="InterPro" id="IPR050546">
    <property type="entry name" value="Glycosyl_Hydrlase_16"/>
</dbReference>
<feature type="domain" description="CBM39" evidence="6">
    <location>
        <begin position="22"/>
        <end position="115"/>
    </location>
</feature>
<evidence type="ECO:0000256" key="1">
    <source>
        <dbReference type="ARBA" id="ARBA00008781"/>
    </source>
</evidence>
<dbReference type="PROSITE" id="PS51969">
    <property type="entry name" value="CBM39"/>
    <property type="match status" value="1"/>
</dbReference>
<dbReference type="Gene3D" id="2.60.120.200">
    <property type="match status" value="1"/>
</dbReference>
<dbReference type="InterPro" id="IPR043030">
    <property type="entry name" value="BGBP_N_sf"/>
</dbReference>
<dbReference type="OMA" id="VISTRNE"/>
<evidence type="ECO:0000256" key="3">
    <source>
        <dbReference type="ARBA" id="ARBA00022859"/>
    </source>
</evidence>
<keyword evidence="3" id="KW-0391">Immunity</keyword>
<evidence type="ECO:0000313" key="7">
    <source>
        <dbReference type="EMBL" id="KNC23992.1"/>
    </source>
</evidence>
<dbReference type="STRING" id="7375.A0A0L0BVC9"/>
<comment type="similarity">
    <text evidence="1">Belongs to the insect beta-1,3-glucan binding protein family.</text>
</comment>
<dbReference type="Pfam" id="PF15886">
    <property type="entry name" value="CBM39"/>
    <property type="match status" value="1"/>
</dbReference>
<dbReference type="EMBL" id="JRES01001278">
    <property type="protein sequence ID" value="KNC23992.1"/>
    <property type="molecule type" value="Genomic_DNA"/>
</dbReference>
<gene>
    <name evidence="7" type="ORF">FF38_11602</name>
</gene>
<name>A0A0L0BVC9_LUCCU</name>
<dbReference type="AlphaFoldDB" id="A0A0L0BVC9"/>
<dbReference type="PROSITE" id="PS51762">
    <property type="entry name" value="GH16_2"/>
    <property type="match status" value="1"/>
</dbReference>
<evidence type="ECO:0000259" key="5">
    <source>
        <dbReference type="PROSITE" id="PS51762"/>
    </source>
</evidence>
<feature type="signal peptide" evidence="4">
    <location>
        <begin position="1"/>
        <end position="21"/>
    </location>
</feature>
<keyword evidence="4" id="KW-0732">Signal</keyword>
<dbReference type="PANTHER" id="PTHR10963:SF60">
    <property type="entry name" value="GRAM-NEGATIVE BACTERIA-BINDING PROTEIN 1-RELATED"/>
    <property type="match status" value="1"/>
</dbReference>
<dbReference type="Proteomes" id="UP000037069">
    <property type="component" value="Unassembled WGS sequence"/>
</dbReference>
<dbReference type="GO" id="GO:0030246">
    <property type="term" value="F:carbohydrate binding"/>
    <property type="evidence" value="ECO:0007669"/>
    <property type="project" value="InterPro"/>
</dbReference>
<evidence type="ECO:0000256" key="4">
    <source>
        <dbReference type="SAM" id="SignalP"/>
    </source>
</evidence>
<feature type="domain" description="GH16" evidence="5">
    <location>
        <begin position="160"/>
        <end position="452"/>
    </location>
</feature>
<dbReference type="Gene3D" id="2.60.40.2140">
    <property type="entry name" value="Beta-1,3-glucan-recognition protein, N-terminal domain"/>
    <property type="match status" value="1"/>
</dbReference>
<keyword evidence="2" id="KW-0399">Innate immunity</keyword>
<protein>
    <submittedName>
        <fullName evidence="7">Gram-negative bacteria-binding protein 2</fullName>
    </submittedName>
</protein>
<dbReference type="InterPro" id="IPR000757">
    <property type="entry name" value="Beta-glucanase-like"/>
</dbReference>
<proteinExistence type="inferred from homology"/>
<sequence length="452" mass="52178">MIKFINLFIINSILFFTICLCYEVPNVELNLIDKGFSLTLKDEPGLKQVFYIIKINDECPTLMDLLFEPQPDWTTTQTSKVLTSQDKVNISLLVNYRGEAYTSYQYIVIGENTVGIKAAPTLQNNNENCGDTRVAVECEKAQTIVLGMSNLCQGQLIFEDNFDNSQLNMNKWRYDIRHRLIGTDSEEFVVFDNHAENIFIHEGYLNIRPKLTQENMKEAKLNFGSRCTAFANRKKECELIPQPHFIFVPPFNSSQIYTKNTFQFQYGRIEVKAKLPKGEWILPYLMLRNDDALSEKQIHIAFARGNEELLTNDNIDLSGKILYAGLVIDVEKNETHFEQKASKEHFGNDFHIYTLIWKSNEITMEVDGIKYGTITGNLEQLNTSNNFFFITFGVSVGGHIYFPDNLQQPDNKPWSNTSPRSIRDFWRYINSGKLKWSGNETLQIDYVKVYAV</sequence>
<reference evidence="7 8" key="1">
    <citation type="journal article" date="2015" name="Nat. Commun.">
        <title>Lucilia cuprina genome unlocks parasitic fly biology to underpin future interventions.</title>
        <authorList>
            <person name="Anstead C.A."/>
            <person name="Korhonen P.K."/>
            <person name="Young N.D."/>
            <person name="Hall R.S."/>
            <person name="Jex A.R."/>
            <person name="Murali S.C."/>
            <person name="Hughes D.S."/>
            <person name="Lee S.F."/>
            <person name="Perry T."/>
            <person name="Stroehlein A.J."/>
            <person name="Ansell B.R."/>
            <person name="Breugelmans B."/>
            <person name="Hofmann A."/>
            <person name="Qu J."/>
            <person name="Dugan S."/>
            <person name="Lee S.L."/>
            <person name="Chao H."/>
            <person name="Dinh H."/>
            <person name="Han Y."/>
            <person name="Doddapaneni H.V."/>
            <person name="Worley K.C."/>
            <person name="Muzny D.M."/>
            <person name="Ioannidis P."/>
            <person name="Waterhouse R.M."/>
            <person name="Zdobnov E.M."/>
            <person name="James P.J."/>
            <person name="Bagnall N.H."/>
            <person name="Kotze A.C."/>
            <person name="Gibbs R.A."/>
            <person name="Richards S."/>
            <person name="Batterham P."/>
            <person name="Gasser R.B."/>
        </authorList>
    </citation>
    <scope>NUCLEOTIDE SEQUENCE [LARGE SCALE GENOMIC DNA]</scope>
    <source>
        <strain evidence="7 8">LS</strain>
        <tissue evidence="7">Full body</tissue>
    </source>
</reference>
<dbReference type="InterPro" id="IPR031756">
    <property type="entry name" value="BGBP_N"/>
</dbReference>
<dbReference type="OrthoDB" id="4781at2759"/>